<evidence type="ECO:0000313" key="2">
    <source>
        <dbReference type="Proteomes" id="UP000272238"/>
    </source>
</evidence>
<dbReference type="AlphaFoldDB" id="A0A494Z6B5"/>
<keyword evidence="2" id="KW-1185">Reference proteome</keyword>
<evidence type="ECO:0008006" key="3">
    <source>
        <dbReference type="Google" id="ProtNLM"/>
    </source>
</evidence>
<organism evidence="1 2">
    <name type="scientific">Ureibacillus endophyticus</name>
    <dbReference type="NCBI Taxonomy" id="1978490"/>
    <lineage>
        <taxon>Bacteria</taxon>
        <taxon>Bacillati</taxon>
        <taxon>Bacillota</taxon>
        <taxon>Bacilli</taxon>
        <taxon>Bacillales</taxon>
        <taxon>Caryophanaceae</taxon>
        <taxon>Ureibacillus</taxon>
    </lineage>
</organism>
<accession>A0A494Z6B5</accession>
<dbReference type="GO" id="GO:0030420">
    <property type="term" value="P:establishment of competence for transformation"/>
    <property type="evidence" value="ECO:0007669"/>
    <property type="project" value="InterPro"/>
</dbReference>
<gene>
    <name evidence="1" type="ORF">D8M03_06240</name>
</gene>
<dbReference type="Pfam" id="PF06338">
    <property type="entry name" value="ComK"/>
    <property type="match status" value="1"/>
</dbReference>
<dbReference type="InterPro" id="IPR010461">
    <property type="entry name" value="ComK"/>
</dbReference>
<dbReference type="EMBL" id="RBZN01000010">
    <property type="protein sequence ID" value="RKQ18123.1"/>
    <property type="molecule type" value="Genomic_DNA"/>
</dbReference>
<sequence length="191" mass="21924">MNSLEIHTIMSINPQHLSFKGEIKMGNVNIADSYHISFNTYLIEPLIHGDKLYSRVYDKSGEIIVSRKPIYIIRKSCVLMGSNYKTARSVSKRFFGDEKHKLPIIISHDYGMPCVFFPLLSPTSPNNVWVGLHAIINIRRIKDSTEITLKDGRELILNFNYSSFCTQYVCATMLHKFGTHQRLILQNDLSV</sequence>
<proteinExistence type="predicted"/>
<comment type="caution">
    <text evidence="1">The sequence shown here is derived from an EMBL/GenBank/DDBJ whole genome shotgun (WGS) entry which is preliminary data.</text>
</comment>
<protein>
    <recommendedName>
        <fullName evidence="3">Competence protein</fullName>
    </recommendedName>
</protein>
<reference evidence="1 2" key="1">
    <citation type="journal article" date="2016" name="Antonie Van Leeuwenhoek">
        <title>Lysinibacillus endophyticus sp. nov., an indole-3-acetic acid producing endophytic bacterium isolated from corn root (Zea mays cv. Xinken-5).</title>
        <authorList>
            <person name="Yu J."/>
            <person name="Guan X."/>
            <person name="Liu C."/>
            <person name="Xiang W."/>
            <person name="Yu Z."/>
            <person name="Liu X."/>
            <person name="Wang G."/>
        </authorList>
    </citation>
    <scope>NUCLEOTIDE SEQUENCE [LARGE SCALE GENOMIC DNA]</scope>
    <source>
        <strain evidence="1 2">DSM 100506</strain>
    </source>
</reference>
<evidence type="ECO:0000313" key="1">
    <source>
        <dbReference type="EMBL" id="RKQ18123.1"/>
    </source>
</evidence>
<dbReference type="Proteomes" id="UP000272238">
    <property type="component" value="Unassembled WGS sequence"/>
</dbReference>
<name>A0A494Z6B5_9BACL</name>